<sequence length="218" mass="24409">MNPAHDASECCLPRGVRGEKDGLPCCLGNEDAGTSLGNPDIRVPSRTKREDGLPFRDEEDAEKPGRKENGKDTEDEERREDDDSRRNGNSVVPTEAADQRGTERNGDTRTDRHAPGGTWLTKGPADFLSRFPDPWVLYQSRFWDGVCSRLSMNPAHDSSEWHLPRGVLSEKDGLHCYLGNEDARTSLGNQDIRVPSRSKREDGLPLRDEEDVEKPGRK</sequence>
<comment type="caution">
    <text evidence="2">The sequence shown here is derived from an EMBL/GenBank/DDBJ whole genome shotgun (WGS) entry which is preliminary data.</text>
</comment>
<feature type="compositionally biased region" description="Basic and acidic residues" evidence="1">
    <location>
        <begin position="198"/>
        <end position="218"/>
    </location>
</feature>
<evidence type="ECO:0000313" key="3">
    <source>
        <dbReference type="Proteomes" id="UP001066276"/>
    </source>
</evidence>
<dbReference type="EMBL" id="JANPWB010000016">
    <property type="protein sequence ID" value="KAJ1084565.1"/>
    <property type="molecule type" value="Genomic_DNA"/>
</dbReference>
<name>A0AAV7L272_PLEWA</name>
<dbReference type="Proteomes" id="UP001066276">
    <property type="component" value="Chromosome 12"/>
</dbReference>
<gene>
    <name evidence="2" type="ORF">NDU88_004711</name>
</gene>
<proteinExistence type="predicted"/>
<dbReference type="AlphaFoldDB" id="A0AAV7L272"/>
<organism evidence="2 3">
    <name type="scientific">Pleurodeles waltl</name>
    <name type="common">Iberian ribbed newt</name>
    <dbReference type="NCBI Taxonomy" id="8319"/>
    <lineage>
        <taxon>Eukaryota</taxon>
        <taxon>Metazoa</taxon>
        <taxon>Chordata</taxon>
        <taxon>Craniata</taxon>
        <taxon>Vertebrata</taxon>
        <taxon>Euteleostomi</taxon>
        <taxon>Amphibia</taxon>
        <taxon>Batrachia</taxon>
        <taxon>Caudata</taxon>
        <taxon>Salamandroidea</taxon>
        <taxon>Salamandridae</taxon>
        <taxon>Pleurodelinae</taxon>
        <taxon>Pleurodeles</taxon>
    </lineage>
</organism>
<feature type="region of interest" description="Disordered" evidence="1">
    <location>
        <begin position="1"/>
        <end position="125"/>
    </location>
</feature>
<feature type="compositionally biased region" description="Basic and acidic residues" evidence="1">
    <location>
        <begin position="97"/>
        <end position="114"/>
    </location>
</feature>
<feature type="region of interest" description="Disordered" evidence="1">
    <location>
        <begin position="181"/>
        <end position="218"/>
    </location>
</feature>
<protein>
    <submittedName>
        <fullName evidence="2">Uncharacterized protein</fullName>
    </submittedName>
</protein>
<accession>A0AAV7L272</accession>
<evidence type="ECO:0000313" key="2">
    <source>
        <dbReference type="EMBL" id="KAJ1084565.1"/>
    </source>
</evidence>
<keyword evidence="3" id="KW-1185">Reference proteome</keyword>
<feature type="compositionally biased region" description="Basic and acidic residues" evidence="1">
    <location>
        <begin position="47"/>
        <end position="72"/>
    </location>
</feature>
<evidence type="ECO:0000256" key="1">
    <source>
        <dbReference type="SAM" id="MobiDB-lite"/>
    </source>
</evidence>
<reference evidence="2" key="1">
    <citation type="journal article" date="2022" name="bioRxiv">
        <title>Sequencing and chromosome-scale assembly of the giantPleurodeles waltlgenome.</title>
        <authorList>
            <person name="Brown T."/>
            <person name="Elewa A."/>
            <person name="Iarovenko S."/>
            <person name="Subramanian E."/>
            <person name="Araus A.J."/>
            <person name="Petzold A."/>
            <person name="Susuki M."/>
            <person name="Suzuki K.-i.T."/>
            <person name="Hayashi T."/>
            <person name="Toyoda A."/>
            <person name="Oliveira C."/>
            <person name="Osipova E."/>
            <person name="Leigh N.D."/>
            <person name="Simon A."/>
            <person name="Yun M.H."/>
        </authorList>
    </citation>
    <scope>NUCLEOTIDE SEQUENCE</scope>
    <source>
        <strain evidence="2">20211129_DDA</strain>
        <tissue evidence="2">Liver</tissue>
    </source>
</reference>